<evidence type="ECO:0000259" key="2">
    <source>
        <dbReference type="PROSITE" id="PS51819"/>
    </source>
</evidence>
<dbReference type="EMBL" id="CP003221">
    <property type="protein sequence ID" value="EGJ49800.1"/>
    <property type="molecule type" value="Genomic_DNA"/>
</dbReference>
<dbReference type="InterPro" id="IPR037523">
    <property type="entry name" value="VOC_core"/>
</dbReference>
<dbReference type="eggNOG" id="COG0346">
    <property type="taxonomic scope" value="Bacteria"/>
</dbReference>
<name>F3Z098_DESAF</name>
<organism evidence="3 4">
    <name type="scientific">Desulfocurvibacter africanus subsp. africanus str. Walvis Bay</name>
    <dbReference type="NCBI Taxonomy" id="690850"/>
    <lineage>
        <taxon>Bacteria</taxon>
        <taxon>Pseudomonadati</taxon>
        <taxon>Thermodesulfobacteriota</taxon>
        <taxon>Desulfovibrionia</taxon>
        <taxon>Desulfovibrionales</taxon>
        <taxon>Desulfovibrionaceae</taxon>
        <taxon>Desulfocurvibacter</taxon>
    </lineage>
</organism>
<dbReference type="AlphaFoldDB" id="F3Z098"/>
<evidence type="ECO:0000313" key="4">
    <source>
        <dbReference type="Proteomes" id="UP000007844"/>
    </source>
</evidence>
<proteinExistence type="predicted"/>
<keyword evidence="4" id="KW-1185">Reference proteome</keyword>
<keyword evidence="3" id="KW-0560">Oxidoreductase</keyword>
<dbReference type="Proteomes" id="UP000007844">
    <property type="component" value="Chromosome"/>
</dbReference>
<feature type="region of interest" description="Disordered" evidence="1">
    <location>
        <begin position="153"/>
        <end position="198"/>
    </location>
</feature>
<dbReference type="SUPFAM" id="SSF54593">
    <property type="entry name" value="Glyoxalase/Bleomycin resistance protein/Dihydroxybiphenyl dioxygenase"/>
    <property type="match status" value="1"/>
</dbReference>
<evidence type="ECO:0000313" key="3">
    <source>
        <dbReference type="EMBL" id="EGJ49800.1"/>
    </source>
</evidence>
<keyword evidence="3" id="KW-0223">Dioxygenase</keyword>
<dbReference type="STRING" id="690850.Desaf_1463"/>
<dbReference type="Pfam" id="PF00903">
    <property type="entry name" value="Glyoxalase"/>
    <property type="match status" value="1"/>
</dbReference>
<dbReference type="Gene3D" id="3.10.180.10">
    <property type="entry name" value="2,3-Dihydroxybiphenyl 1,2-Dioxygenase, domain 1"/>
    <property type="match status" value="1"/>
</dbReference>
<feature type="domain" description="VOC" evidence="2">
    <location>
        <begin position="6"/>
        <end position="134"/>
    </location>
</feature>
<sequence>MVSYTGINHLAMVTGDMDATIRFWRDLLGMRLVAGLGHPGYRHYFFEISAQDMLAFFEWTGAEPAPDKDHGAPVKGRIAFDHVSIGVSGQDDLWEIKARLEAAGFWASEVVDHGFIHSVYSFDPNNIAIEFSASLPGVDLRVRPVMADTQPSAIASEGAGPQPGHWPQAKPVPKSQRRLHPGYGMRLFGKGGDENQPV</sequence>
<dbReference type="PROSITE" id="PS51819">
    <property type="entry name" value="VOC"/>
    <property type="match status" value="1"/>
</dbReference>
<protein>
    <submittedName>
        <fullName evidence="3">Glyoxalase/bleomycin resistance protein/dioxygenase</fullName>
    </submittedName>
</protein>
<dbReference type="GO" id="GO:0051213">
    <property type="term" value="F:dioxygenase activity"/>
    <property type="evidence" value="ECO:0007669"/>
    <property type="project" value="UniProtKB-KW"/>
</dbReference>
<dbReference type="InterPro" id="IPR052537">
    <property type="entry name" value="Extradiol_RC_dioxygenase"/>
</dbReference>
<dbReference type="KEGG" id="daf:Desaf_1463"/>
<dbReference type="HOGENOM" id="CLU_084417_0_1_7"/>
<evidence type="ECO:0000256" key="1">
    <source>
        <dbReference type="SAM" id="MobiDB-lite"/>
    </source>
</evidence>
<dbReference type="CDD" id="cd06587">
    <property type="entry name" value="VOC"/>
    <property type="match status" value="1"/>
</dbReference>
<gene>
    <name evidence="3" type="ORF">Desaf_1463</name>
</gene>
<dbReference type="PANTHER" id="PTHR36110">
    <property type="entry name" value="RING-CLEAVING DIOXYGENASE MHQE-RELATED"/>
    <property type="match status" value="1"/>
</dbReference>
<dbReference type="RefSeq" id="WP_014259588.1">
    <property type="nucleotide sequence ID" value="NC_016629.1"/>
</dbReference>
<dbReference type="InterPro" id="IPR029068">
    <property type="entry name" value="Glyas_Bleomycin-R_OHBP_Dase"/>
</dbReference>
<reference evidence="3 4" key="1">
    <citation type="journal article" date="2011" name="J. Bacteriol.">
        <title>Genome sequence of the mercury-methylating and pleomorphic Desulfovibrio africanus Strain Walvis Bay.</title>
        <authorList>
            <person name="Brown S.D."/>
            <person name="Wall J.D."/>
            <person name="Kucken A.M."/>
            <person name="Gilmour C.C."/>
            <person name="Podar M."/>
            <person name="Brandt C.C."/>
            <person name="Teshima H."/>
            <person name="Detter J.C."/>
            <person name="Han C.S."/>
            <person name="Land M.L."/>
            <person name="Lucas S."/>
            <person name="Han J."/>
            <person name="Pennacchio L."/>
            <person name="Nolan M."/>
            <person name="Pitluck S."/>
            <person name="Woyke T."/>
            <person name="Goodwin L."/>
            <person name="Palumbo A.V."/>
            <person name="Elias D.A."/>
        </authorList>
    </citation>
    <scope>NUCLEOTIDE SEQUENCE [LARGE SCALE GENOMIC DNA]</scope>
    <source>
        <strain evidence="3 4">Walvis Bay</strain>
    </source>
</reference>
<accession>F3Z098</accession>
<dbReference type="PANTHER" id="PTHR36110:SF4">
    <property type="entry name" value="RING-CLEAVING DIOXYGENASE MHQA-RELATED"/>
    <property type="match status" value="1"/>
</dbReference>
<dbReference type="InterPro" id="IPR004360">
    <property type="entry name" value="Glyas_Fos-R_dOase_dom"/>
</dbReference>